<dbReference type="InterPro" id="IPR027417">
    <property type="entry name" value="P-loop_NTPase"/>
</dbReference>
<keyword evidence="6" id="KW-1185">Reference proteome</keyword>
<dbReference type="GO" id="GO:1904263">
    <property type="term" value="P:positive regulation of TORC1 signaling"/>
    <property type="evidence" value="ECO:0007669"/>
    <property type="project" value="TreeGrafter"/>
</dbReference>
<proteinExistence type="inferred from homology"/>
<dbReference type="SUPFAM" id="SSF52540">
    <property type="entry name" value="P-loop containing nucleoside triphosphate hydrolases"/>
    <property type="match status" value="1"/>
</dbReference>
<name>A0A9W8DU30_9FUNG</name>
<dbReference type="EMBL" id="JANBPU010000060">
    <property type="protein sequence ID" value="KAJ1917865.1"/>
    <property type="molecule type" value="Genomic_DNA"/>
</dbReference>
<dbReference type="InterPro" id="IPR006762">
    <property type="entry name" value="Gtr1_RagA"/>
</dbReference>
<comment type="caution">
    <text evidence="5">The sequence shown here is derived from an EMBL/GenBank/DDBJ whole genome shotgun (WGS) entry which is preliminary data.</text>
</comment>
<evidence type="ECO:0000256" key="2">
    <source>
        <dbReference type="ARBA" id="ARBA00022741"/>
    </source>
</evidence>
<dbReference type="GO" id="GO:0005525">
    <property type="term" value="F:GTP binding"/>
    <property type="evidence" value="ECO:0007669"/>
    <property type="project" value="UniProtKB-UniRule"/>
</dbReference>
<keyword evidence="2 4" id="KW-0547">Nucleotide-binding</keyword>
<evidence type="ECO:0000256" key="1">
    <source>
        <dbReference type="ARBA" id="ARBA00007756"/>
    </source>
</evidence>
<dbReference type="AlphaFoldDB" id="A0A9W8DU30"/>
<dbReference type="Gene3D" id="3.40.50.300">
    <property type="entry name" value="P-loop containing nucleotide triphosphate hydrolases"/>
    <property type="match status" value="1"/>
</dbReference>
<gene>
    <name evidence="5" type="primary">GTR2</name>
    <name evidence="5" type="ORF">H4219_002975</name>
</gene>
<dbReference type="OrthoDB" id="26136at2759"/>
<dbReference type="GO" id="GO:1990131">
    <property type="term" value="C:Gtr1-Gtr2 GTPase complex"/>
    <property type="evidence" value="ECO:0007669"/>
    <property type="project" value="UniProtKB-UniRule"/>
</dbReference>
<protein>
    <recommendedName>
        <fullName evidence="4">GTP-binding protein</fullName>
    </recommendedName>
</protein>
<accession>A0A9W8DU30</accession>
<reference evidence="5" key="1">
    <citation type="submission" date="2022-07" db="EMBL/GenBank/DDBJ databases">
        <title>Phylogenomic reconstructions and comparative analyses of Kickxellomycotina fungi.</title>
        <authorList>
            <person name="Reynolds N.K."/>
            <person name="Stajich J.E."/>
            <person name="Barry K."/>
            <person name="Grigoriev I.V."/>
            <person name="Crous P."/>
            <person name="Smith M.E."/>
        </authorList>
    </citation>
    <scope>NUCLEOTIDE SEQUENCE</scope>
    <source>
        <strain evidence="5">NBRC 100468</strain>
    </source>
</reference>
<keyword evidence="3 4" id="KW-0342">GTP-binding</keyword>
<dbReference type="Proteomes" id="UP001150538">
    <property type="component" value="Unassembled WGS sequence"/>
</dbReference>
<dbReference type="GO" id="GO:0009267">
    <property type="term" value="P:cellular response to starvation"/>
    <property type="evidence" value="ECO:0007669"/>
    <property type="project" value="TreeGrafter"/>
</dbReference>
<dbReference type="Pfam" id="PF04670">
    <property type="entry name" value="Gtr1_RagA"/>
    <property type="match status" value="1"/>
</dbReference>
<dbReference type="GO" id="GO:0005634">
    <property type="term" value="C:nucleus"/>
    <property type="evidence" value="ECO:0007669"/>
    <property type="project" value="TreeGrafter"/>
</dbReference>
<dbReference type="GO" id="GO:0010507">
    <property type="term" value="P:negative regulation of autophagy"/>
    <property type="evidence" value="ECO:0007669"/>
    <property type="project" value="TreeGrafter"/>
</dbReference>
<dbReference type="PANTHER" id="PTHR11259">
    <property type="entry name" value="RAS-RELATED GTP BINDING RAG/GTR YEAST"/>
    <property type="match status" value="1"/>
</dbReference>
<comment type="similarity">
    <text evidence="1 4">Belongs to the GTR/RAG GTP-binding protein family.</text>
</comment>
<evidence type="ECO:0000256" key="4">
    <source>
        <dbReference type="RuleBase" id="RU367014"/>
    </source>
</evidence>
<evidence type="ECO:0000256" key="3">
    <source>
        <dbReference type="ARBA" id="ARBA00023134"/>
    </source>
</evidence>
<evidence type="ECO:0000313" key="5">
    <source>
        <dbReference type="EMBL" id="KAJ1917865.1"/>
    </source>
</evidence>
<evidence type="ECO:0000313" key="6">
    <source>
        <dbReference type="Proteomes" id="UP001150538"/>
    </source>
</evidence>
<sequence length="367" mass="42230">MLREPTPSQIFVLGLPKSGKTSILSVLFNRVNATDTLYLETTTDITEYEMYAGIKAYDYPSQSELDGGVGRPDPRLYYNSRACIIYVIDSQDDVRHSVDILTEIMETAYRVNTDIRVNVFIHKVDGLSRELQTDIHKEIEHRIIKFVDTEGYNTSMVSFFLTSIYDHTVNEAISKVSQEVLPHRPYLDTILNTLCSRSMLDKVYLFDTMTKTYISTDFLPNDTQTFKFCFDSIVVLEDMLSMWKTLQDSFGDDNGDDDDEESEKYRPEKRSVINLKGTMTIITYQVNRRLTLFCIGRPETMQDSTFIEYNAGKAAKGIRKVIKMDMNTSPYTDATLNSGHINEILREDIMSIVTDSYPPQNDMMDHY</sequence>
<comment type="function">
    <text evidence="4">GTPase involved in activation of the TORC1 signaling pathway, which promotes growth and represses autophagy in nutrient-rich conditions.</text>
</comment>
<comment type="subunit">
    <text evidence="4">Component of the GSE complex.</text>
</comment>
<dbReference type="Gene3D" id="3.30.450.190">
    <property type="match status" value="1"/>
</dbReference>
<dbReference type="PANTHER" id="PTHR11259:SF2">
    <property type="entry name" value="GH16429P"/>
    <property type="match status" value="1"/>
</dbReference>
<dbReference type="GO" id="GO:0003924">
    <property type="term" value="F:GTPase activity"/>
    <property type="evidence" value="ECO:0007669"/>
    <property type="project" value="UniProtKB-UniRule"/>
</dbReference>
<organism evidence="5 6">
    <name type="scientific">Mycoemilia scoparia</name>
    <dbReference type="NCBI Taxonomy" id="417184"/>
    <lineage>
        <taxon>Eukaryota</taxon>
        <taxon>Fungi</taxon>
        <taxon>Fungi incertae sedis</taxon>
        <taxon>Zoopagomycota</taxon>
        <taxon>Kickxellomycotina</taxon>
        <taxon>Kickxellomycetes</taxon>
        <taxon>Kickxellales</taxon>
        <taxon>Kickxellaceae</taxon>
        <taxon>Mycoemilia</taxon>
    </lineage>
</organism>